<dbReference type="InterPro" id="IPR036259">
    <property type="entry name" value="MFS_trans_sf"/>
</dbReference>
<keyword evidence="5 9" id="KW-0812">Transmembrane</keyword>
<evidence type="ECO:0000313" key="11">
    <source>
        <dbReference type="EMBL" id="ACZ87113.1"/>
    </source>
</evidence>
<dbReference type="KEGG" id="sro:Sros_4211"/>
<feature type="transmembrane region" description="Helical" evidence="9">
    <location>
        <begin position="354"/>
        <end position="372"/>
    </location>
</feature>
<evidence type="ECO:0000256" key="9">
    <source>
        <dbReference type="SAM" id="Phobius"/>
    </source>
</evidence>
<dbReference type="Pfam" id="PF07690">
    <property type="entry name" value="MFS_1"/>
    <property type="match status" value="1"/>
</dbReference>
<evidence type="ECO:0000256" key="2">
    <source>
        <dbReference type="ARBA" id="ARBA00007520"/>
    </source>
</evidence>
<organism evidence="11 12">
    <name type="scientific">Streptosporangium roseum (strain ATCC 12428 / DSM 43021 / JCM 3005 / KCTC 9067 / NCIMB 10171 / NRRL 2505 / NI 9100)</name>
    <dbReference type="NCBI Taxonomy" id="479432"/>
    <lineage>
        <taxon>Bacteria</taxon>
        <taxon>Bacillati</taxon>
        <taxon>Actinomycetota</taxon>
        <taxon>Actinomycetes</taxon>
        <taxon>Streptosporangiales</taxon>
        <taxon>Streptosporangiaceae</taxon>
        <taxon>Streptosporangium</taxon>
    </lineage>
</organism>
<proteinExistence type="inferred from homology"/>
<feature type="transmembrane region" description="Helical" evidence="9">
    <location>
        <begin position="99"/>
        <end position="118"/>
    </location>
</feature>
<feature type="transmembrane region" description="Helical" evidence="9">
    <location>
        <begin position="187"/>
        <end position="207"/>
    </location>
</feature>
<accession>D2AYA3</accession>
<feature type="region of interest" description="Disordered" evidence="8">
    <location>
        <begin position="1"/>
        <end position="27"/>
    </location>
</feature>
<gene>
    <name evidence="11" type="ordered locus">Sros_4211</name>
</gene>
<sequence length="491" mass="49339">MSPVSREVSPAAAAATPQAGAPEEPARGGNVTLATAGLVIGMLLSVLDQTVVAIALPDMAADLGGMDAIGWVVTSYVLASTTTGALYGRISDRFGRRAVFVAATAVFVAGSALCGAAQSVPQLVAARTLQGIGAGALFVLPTIALSELYPQRLRSRIQGFTGGIFALAGVGGPLAGGMITDTAGWRWIFYINLPLGLLSIVLVTFALRLPRAGGGARVDIAGSVLLAGAAVSLLLVAEWGGRAYPWTSGVTLALMGAFAVLLALFVWWERRAASPLIPPRLFAAPALRVALPATALLGAMLGGSIVYLPTYLQAAYGMSATQAGLALNPYVIPFITVSAVAGARIGASGRFKPYLLAGSAVAVLGFALLSRLEPGTAYALLAVELGVLGVGFGLLLQNLVVVAQNAASPADLAATTSAAVSVRGLGMSLGVAISGSLLTRELQGQAQSPEAMAAAIPEVLAWGVPAALALVALVALLPPSTGSSGAEAEPA</sequence>
<feature type="transmembrane region" description="Helical" evidence="9">
    <location>
        <begin position="157"/>
        <end position="175"/>
    </location>
</feature>
<dbReference type="PROSITE" id="PS50850">
    <property type="entry name" value="MFS"/>
    <property type="match status" value="1"/>
</dbReference>
<feature type="transmembrane region" description="Helical" evidence="9">
    <location>
        <begin position="124"/>
        <end position="145"/>
    </location>
</feature>
<protein>
    <submittedName>
        <fullName evidence="11">EmrB/QacA family drug resistance transporter</fullName>
    </submittedName>
</protein>
<dbReference type="Proteomes" id="UP000002029">
    <property type="component" value="Chromosome"/>
</dbReference>
<dbReference type="PANTHER" id="PTHR23501:SF197">
    <property type="entry name" value="COMD"/>
    <property type="match status" value="1"/>
</dbReference>
<dbReference type="SUPFAM" id="SSF103473">
    <property type="entry name" value="MFS general substrate transporter"/>
    <property type="match status" value="1"/>
</dbReference>
<evidence type="ECO:0000313" key="12">
    <source>
        <dbReference type="Proteomes" id="UP000002029"/>
    </source>
</evidence>
<feature type="compositionally biased region" description="Low complexity" evidence="8">
    <location>
        <begin position="10"/>
        <end position="23"/>
    </location>
</feature>
<feature type="transmembrane region" description="Helical" evidence="9">
    <location>
        <begin position="459"/>
        <end position="477"/>
    </location>
</feature>
<comment type="similarity">
    <text evidence="2">Belongs to the major facilitator superfamily. TCR/Tet family.</text>
</comment>
<reference evidence="11 12" key="1">
    <citation type="journal article" date="2010" name="Stand. Genomic Sci.">
        <title>Complete genome sequence of Streptosporangium roseum type strain (NI 9100).</title>
        <authorList>
            <person name="Nolan M."/>
            <person name="Sikorski J."/>
            <person name="Jando M."/>
            <person name="Lucas S."/>
            <person name="Lapidus A."/>
            <person name="Glavina Del Rio T."/>
            <person name="Chen F."/>
            <person name="Tice H."/>
            <person name="Pitluck S."/>
            <person name="Cheng J.F."/>
            <person name="Chertkov O."/>
            <person name="Sims D."/>
            <person name="Meincke L."/>
            <person name="Brettin T."/>
            <person name="Han C."/>
            <person name="Detter J.C."/>
            <person name="Bruce D."/>
            <person name="Goodwin L."/>
            <person name="Land M."/>
            <person name="Hauser L."/>
            <person name="Chang Y.J."/>
            <person name="Jeffries C.D."/>
            <person name="Ivanova N."/>
            <person name="Mavromatis K."/>
            <person name="Mikhailova N."/>
            <person name="Chen A."/>
            <person name="Palaniappan K."/>
            <person name="Chain P."/>
            <person name="Rohde M."/>
            <person name="Goker M."/>
            <person name="Bristow J."/>
            <person name="Eisen J.A."/>
            <person name="Markowitz V."/>
            <person name="Hugenholtz P."/>
            <person name="Kyrpides N.C."/>
            <person name="Klenk H.P."/>
        </authorList>
    </citation>
    <scope>NUCLEOTIDE SEQUENCE [LARGE SCALE GENOMIC DNA]</scope>
    <source>
        <strain evidence="12">ATCC 12428 / DSM 43021 / JCM 3005 / NI 9100</strain>
    </source>
</reference>
<feature type="transmembrane region" description="Helical" evidence="9">
    <location>
        <begin position="219"/>
        <end position="237"/>
    </location>
</feature>
<dbReference type="OrthoDB" id="4082704at2"/>
<feature type="transmembrane region" description="Helical" evidence="9">
    <location>
        <begin position="289"/>
        <end position="310"/>
    </location>
</feature>
<feature type="transmembrane region" description="Helical" evidence="9">
    <location>
        <begin position="378"/>
        <end position="400"/>
    </location>
</feature>
<evidence type="ECO:0000256" key="3">
    <source>
        <dbReference type="ARBA" id="ARBA00022448"/>
    </source>
</evidence>
<keyword evidence="4" id="KW-1003">Cell membrane</keyword>
<dbReference type="STRING" id="479432.Sros_4211"/>
<keyword evidence="6 9" id="KW-1133">Transmembrane helix</keyword>
<evidence type="ECO:0000256" key="6">
    <source>
        <dbReference type="ARBA" id="ARBA00022989"/>
    </source>
</evidence>
<keyword evidence="12" id="KW-1185">Reference proteome</keyword>
<feature type="transmembrane region" description="Helical" evidence="9">
    <location>
        <begin position="330"/>
        <end position="347"/>
    </location>
</feature>
<dbReference type="Gene3D" id="1.20.1720.10">
    <property type="entry name" value="Multidrug resistance protein D"/>
    <property type="match status" value="1"/>
</dbReference>
<dbReference type="FunFam" id="1.20.1720.10:FF:000004">
    <property type="entry name" value="EmrB/QacA family drug resistance transporter"/>
    <property type="match status" value="1"/>
</dbReference>
<dbReference type="PRINTS" id="PR01036">
    <property type="entry name" value="TCRTETB"/>
</dbReference>
<evidence type="ECO:0000259" key="10">
    <source>
        <dbReference type="PROSITE" id="PS50850"/>
    </source>
</evidence>
<evidence type="ECO:0000256" key="5">
    <source>
        <dbReference type="ARBA" id="ARBA00022692"/>
    </source>
</evidence>
<feature type="domain" description="Major facilitator superfamily (MFS) profile" evidence="10">
    <location>
        <begin position="34"/>
        <end position="481"/>
    </location>
</feature>
<dbReference type="HOGENOM" id="CLU_000960_22_3_11"/>
<dbReference type="GO" id="GO:0022857">
    <property type="term" value="F:transmembrane transporter activity"/>
    <property type="evidence" value="ECO:0007669"/>
    <property type="project" value="InterPro"/>
</dbReference>
<dbReference type="InterPro" id="IPR011701">
    <property type="entry name" value="MFS"/>
</dbReference>
<dbReference type="GO" id="GO:0005886">
    <property type="term" value="C:plasma membrane"/>
    <property type="evidence" value="ECO:0007669"/>
    <property type="project" value="UniProtKB-SubCell"/>
</dbReference>
<dbReference type="eggNOG" id="COG0477">
    <property type="taxonomic scope" value="Bacteria"/>
</dbReference>
<keyword evidence="7 9" id="KW-0472">Membrane</keyword>
<comment type="subcellular location">
    <subcellularLocation>
        <location evidence="1">Cell membrane</location>
        <topology evidence="1">Multi-pass membrane protein</topology>
    </subcellularLocation>
</comment>
<keyword evidence="3" id="KW-0813">Transport</keyword>
<dbReference type="AlphaFoldDB" id="D2AYA3"/>
<dbReference type="RefSeq" id="WP_012890855.1">
    <property type="nucleotide sequence ID" value="NC_013595.1"/>
</dbReference>
<feature type="transmembrane region" description="Helical" evidence="9">
    <location>
        <begin position="68"/>
        <end position="87"/>
    </location>
</feature>
<dbReference type="InterPro" id="IPR020846">
    <property type="entry name" value="MFS_dom"/>
</dbReference>
<evidence type="ECO:0000256" key="1">
    <source>
        <dbReference type="ARBA" id="ARBA00004651"/>
    </source>
</evidence>
<dbReference type="CDD" id="cd17502">
    <property type="entry name" value="MFS_Azr1_MDR_like"/>
    <property type="match status" value="1"/>
</dbReference>
<dbReference type="PANTHER" id="PTHR23501">
    <property type="entry name" value="MAJOR FACILITATOR SUPERFAMILY"/>
    <property type="match status" value="1"/>
</dbReference>
<name>D2AYA3_STRRD</name>
<feature type="transmembrane region" description="Helical" evidence="9">
    <location>
        <begin position="243"/>
        <end position="268"/>
    </location>
</feature>
<evidence type="ECO:0000256" key="7">
    <source>
        <dbReference type="ARBA" id="ARBA00023136"/>
    </source>
</evidence>
<dbReference type="Gene3D" id="1.20.1250.20">
    <property type="entry name" value="MFS general substrate transporter like domains"/>
    <property type="match status" value="1"/>
</dbReference>
<evidence type="ECO:0000256" key="8">
    <source>
        <dbReference type="SAM" id="MobiDB-lite"/>
    </source>
</evidence>
<dbReference type="EMBL" id="CP001814">
    <property type="protein sequence ID" value="ACZ87113.1"/>
    <property type="molecule type" value="Genomic_DNA"/>
</dbReference>
<evidence type="ECO:0000256" key="4">
    <source>
        <dbReference type="ARBA" id="ARBA00022475"/>
    </source>
</evidence>
<feature type="transmembrane region" description="Helical" evidence="9">
    <location>
        <begin position="33"/>
        <end position="56"/>
    </location>
</feature>